<dbReference type="InterPro" id="IPR026444">
    <property type="entry name" value="Secre_tail"/>
</dbReference>
<sequence>MYSPKNLLLLLVCFTFFLKTNSQTGPGGVGDGSANLMLWLRADVGVESSTGIDATNGDNVSSWLDQSGDNNDASSINAPNYQTAQHNGYPAVHFTSVSSEYMNIPDYTNFPSGNEDRTYIFVGEGSSGAGNQNLLYHGSTNTTVAGYGRRINITNNHNEISMAINGQRYGSTLTSSTALRVGTIVFPVGSTDSDEFTFYDNGGLIASSGLAGNVQTINTDNEIARIGANRNITRFYDGDMCELIVFDREINDAEFIIIHNYVSAKYGTTLAANDLYTQDDSGNGDFDHHVAGIGRVNGSNSHSDSQGTGIVRINNPSALSNGDYLFWGEDTKDYTFSTNSSTYREHLNSKWRVSKINDLGTVTVSFDISGIDLSAKQSCRDLEFVVDNDSDFSSPTVYSLTISGSTATATLVNFNDGDYFSLRYLDQIVWDGTSFFNGSGAANAPNSSDNCLKLTVKSGITGLLTFDAYVREVEVESGGTLNVADGILLEVDDQVVIDGVIDLLGEAQLIQQHTNTTSNSGTGVLVKRQQGTNSLFNYNYWSAPVNTGGFWQIGYLEDAAGVINFHSNINANAATSPTTLSSRWLYGYNGLLNTFSEWSAFTTTSDLPPGIGYTMKGSGTTDPEQEYIFKGTPNDGNYSISVTAGNEILIGNPYPSALNADQFITDNASVIEGTLYFWEQGTTNNSHYLSQYIGGFATYNSLMGVAAAAIPDASGLASGTSFSAKGIPTGNISVAQGFFTAIDNTGSIVFNNQQRIFAKESDITDAPIFHKTTNEKTAKVNSDKDLRPKIWFSFTDPSQFTSFLGLGYDSNNATTGYDKGYDGKLYRDQENDMYWMLNDKKLIIQALPNINIEDQLPVTIKVTDDGLYKFAIDKKENVPEDLNVFLKDNYSNSYYNLKDETIELYLQKNTYEDQYVIVFQENNSLTTGNYENQNLSVFYDKKTENLIINNDSILNDIQSISIYNSVGQEVLNFKSLDANRINMSKFSDGIYVIKANTAINKNIAKFLKY</sequence>
<comment type="caution">
    <text evidence="4">The sequence shown here is derived from an EMBL/GenBank/DDBJ whole genome shotgun (WGS) entry which is preliminary data.</text>
</comment>
<gene>
    <name evidence="4" type="ORF">Q4Q40_13685</name>
</gene>
<keyword evidence="1 2" id="KW-0732">Signal</keyword>
<evidence type="ECO:0000256" key="2">
    <source>
        <dbReference type="SAM" id="SignalP"/>
    </source>
</evidence>
<dbReference type="SUPFAM" id="SSF49899">
    <property type="entry name" value="Concanavalin A-like lectins/glucanases"/>
    <property type="match status" value="1"/>
</dbReference>
<accession>A0ABT8WQ00</accession>
<reference evidence="4" key="1">
    <citation type="submission" date="2023-07" db="EMBL/GenBank/DDBJ databases">
        <title>Two novel species in the genus Flavivirga.</title>
        <authorList>
            <person name="Kwon K."/>
        </authorList>
    </citation>
    <scope>NUCLEOTIDE SEQUENCE</scope>
    <source>
        <strain evidence="4">KACC 14158</strain>
    </source>
</reference>
<protein>
    <submittedName>
        <fullName evidence="4">LamG-like jellyroll fold domain-containing protein</fullName>
    </submittedName>
</protein>
<dbReference type="Proteomes" id="UP001176806">
    <property type="component" value="Unassembled WGS sequence"/>
</dbReference>
<dbReference type="RefSeq" id="WP_303302424.1">
    <property type="nucleotide sequence ID" value="NZ_BAABDA010000035.1"/>
</dbReference>
<evidence type="ECO:0000313" key="5">
    <source>
        <dbReference type="Proteomes" id="UP001176806"/>
    </source>
</evidence>
<keyword evidence="5" id="KW-1185">Reference proteome</keyword>
<dbReference type="InterPro" id="IPR013320">
    <property type="entry name" value="ConA-like_dom_sf"/>
</dbReference>
<feature type="domain" description="DUF8202" evidence="3">
    <location>
        <begin position="258"/>
        <end position="417"/>
    </location>
</feature>
<feature type="signal peptide" evidence="2">
    <location>
        <begin position="1"/>
        <end position="24"/>
    </location>
</feature>
<evidence type="ECO:0000259" key="3">
    <source>
        <dbReference type="Pfam" id="PF26628"/>
    </source>
</evidence>
<dbReference type="InterPro" id="IPR058515">
    <property type="entry name" value="DUF8202"/>
</dbReference>
<feature type="chain" id="PRO_5046514140" evidence="2">
    <location>
        <begin position="25"/>
        <end position="1009"/>
    </location>
</feature>
<dbReference type="EMBL" id="JAUOEL010000004">
    <property type="protein sequence ID" value="MDO5975244.1"/>
    <property type="molecule type" value="Genomic_DNA"/>
</dbReference>
<name>A0ABT8WQ00_9FLAO</name>
<evidence type="ECO:0000313" key="4">
    <source>
        <dbReference type="EMBL" id="MDO5975244.1"/>
    </source>
</evidence>
<dbReference type="NCBIfam" id="TIGR04183">
    <property type="entry name" value="Por_Secre_tail"/>
    <property type="match status" value="1"/>
</dbReference>
<evidence type="ECO:0000256" key="1">
    <source>
        <dbReference type="ARBA" id="ARBA00022729"/>
    </source>
</evidence>
<proteinExistence type="predicted"/>
<organism evidence="4 5">
    <name type="scientific">Flavivirga jejuensis</name>
    <dbReference type="NCBI Taxonomy" id="870487"/>
    <lineage>
        <taxon>Bacteria</taxon>
        <taxon>Pseudomonadati</taxon>
        <taxon>Bacteroidota</taxon>
        <taxon>Flavobacteriia</taxon>
        <taxon>Flavobacteriales</taxon>
        <taxon>Flavobacteriaceae</taxon>
        <taxon>Flavivirga</taxon>
    </lineage>
</organism>
<dbReference type="Pfam" id="PF13385">
    <property type="entry name" value="Laminin_G_3"/>
    <property type="match status" value="1"/>
</dbReference>
<dbReference type="Pfam" id="PF26628">
    <property type="entry name" value="DUF8202"/>
    <property type="match status" value="1"/>
</dbReference>